<evidence type="ECO:0000313" key="10">
    <source>
        <dbReference type="Proteomes" id="UP000184076"/>
    </source>
</evidence>
<dbReference type="HAMAP" id="MF_01642">
    <property type="entry name" value="DapL_aminotrans_1"/>
    <property type="match status" value="1"/>
</dbReference>
<sequence length="388" mass="42465">MAFEFADRVKNLPPYLFKEIDRLKAELIARGVDVINLGVGDPDLPTPKHIIERLKEAAEDPANHQYPSYSGMNDFKGAVARWYKRRFGVDLDPASEVITLIGSKEGIAHLPLAFINPGDLALIPSPAYPVYGVAVMFAGGNTHEIPLLKENGFLPDLDAIPADVAKRAKLLFINYPNNPTGATAEADFFQKVVAFAREYDVIVCHDAAYTEMAFDGYRPMSFLEVPGAKEVGIEFHSLSKTCNMTGWRLGFAVGHAKVLEGLGQIKSNVDSGAFNAVQLAGITALESDQTCVKEMQAIYQERRDVLIRGLREVGLHAEPPKATFYVWCPTPQGMTSAQFTSLLLKEAGIVTTPGSGFGAPGEGYVRMALTVSKERIQEAVERIRKVSF</sequence>
<comment type="cofactor">
    <cofactor evidence="1 7">
        <name>pyridoxal 5'-phosphate</name>
        <dbReference type="ChEBI" id="CHEBI:597326"/>
    </cofactor>
</comment>
<reference evidence="10" key="1">
    <citation type="submission" date="2016-11" db="EMBL/GenBank/DDBJ databases">
        <authorList>
            <person name="Varghese N."/>
            <person name="Submissions S."/>
        </authorList>
    </citation>
    <scope>NUCLEOTIDE SEQUENCE [LARGE SCALE GENOMIC DNA]</scope>
    <source>
        <strain evidence="10">DSM 9756</strain>
    </source>
</reference>
<dbReference type="EC" id="2.6.1.-" evidence="7"/>
<dbReference type="InterPro" id="IPR019942">
    <property type="entry name" value="DapL/ALD1"/>
</dbReference>
<dbReference type="GO" id="GO:0010285">
    <property type="term" value="F:L,L-diaminopimelate aminotransferase activity"/>
    <property type="evidence" value="ECO:0007669"/>
    <property type="project" value="UniProtKB-EC"/>
</dbReference>
<dbReference type="Gene3D" id="3.90.1150.10">
    <property type="entry name" value="Aspartate Aminotransferase, domain 1"/>
    <property type="match status" value="1"/>
</dbReference>
<evidence type="ECO:0000256" key="1">
    <source>
        <dbReference type="ARBA" id="ARBA00001933"/>
    </source>
</evidence>
<protein>
    <recommendedName>
        <fullName evidence="7">Aminotransferase</fullName>
        <ecNumber evidence="7">2.6.1.-</ecNumber>
    </recommendedName>
</protein>
<dbReference type="GO" id="GO:0030170">
    <property type="term" value="F:pyridoxal phosphate binding"/>
    <property type="evidence" value="ECO:0007669"/>
    <property type="project" value="InterPro"/>
</dbReference>
<evidence type="ECO:0000256" key="7">
    <source>
        <dbReference type="RuleBase" id="RU000481"/>
    </source>
</evidence>
<dbReference type="Proteomes" id="UP000184076">
    <property type="component" value="Unassembled WGS sequence"/>
</dbReference>
<dbReference type="Pfam" id="PF00155">
    <property type="entry name" value="Aminotran_1_2"/>
    <property type="match status" value="1"/>
</dbReference>
<evidence type="ECO:0000313" key="9">
    <source>
        <dbReference type="EMBL" id="SHF55276.1"/>
    </source>
</evidence>
<evidence type="ECO:0000256" key="5">
    <source>
        <dbReference type="ARBA" id="ARBA00022898"/>
    </source>
</evidence>
<gene>
    <name evidence="9" type="ORF">SAMN02745206_02236</name>
</gene>
<evidence type="ECO:0000256" key="2">
    <source>
        <dbReference type="ARBA" id="ARBA00004982"/>
    </source>
</evidence>
<dbReference type="UniPathway" id="UPA00034">
    <property type="reaction ID" value="UER00466"/>
</dbReference>
<dbReference type="Gene3D" id="3.40.640.10">
    <property type="entry name" value="Type I PLP-dependent aspartate aminotransferase-like (Major domain)"/>
    <property type="match status" value="1"/>
</dbReference>
<proteinExistence type="inferred from homology"/>
<organism evidence="9 10">
    <name type="scientific">Desulfacinum infernum DSM 9756</name>
    <dbReference type="NCBI Taxonomy" id="1121391"/>
    <lineage>
        <taxon>Bacteria</taxon>
        <taxon>Pseudomonadati</taxon>
        <taxon>Thermodesulfobacteriota</taxon>
        <taxon>Syntrophobacteria</taxon>
        <taxon>Syntrophobacterales</taxon>
        <taxon>Syntrophobacteraceae</taxon>
        <taxon>Desulfacinum</taxon>
    </lineage>
</organism>
<dbReference type="PROSITE" id="PS00105">
    <property type="entry name" value="AA_TRANSFER_CLASS_1"/>
    <property type="match status" value="1"/>
</dbReference>
<comment type="catalytic activity">
    <reaction evidence="6">
        <text>(2S,6S)-2,6-diaminopimelate + 2-oxoglutarate = (S)-2,3,4,5-tetrahydrodipicolinate + L-glutamate + H2O + H(+)</text>
        <dbReference type="Rhea" id="RHEA:23988"/>
        <dbReference type="ChEBI" id="CHEBI:15377"/>
        <dbReference type="ChEBI" id="CHEBI:15378"/>
        <dbReference type="ChEBI" id="CHEBI:16810"/>
        <dbReference type="ChEBI" id="CHEBI:16845"/>
        <dbReference type="ChEBI" id="CHEBI:29985"/>
        <dbReference type="ChEBI" id="CHEBI:57609"/>
        <dbReference type="EC" id="2.6.1.83"/>
    </reaction>
</comment>
<dbReference type="InterPro" id="IPR015422">
    <property type="entry name" value="PyrdxlP-dep_Trfase_small"/>
</dbReference>
<evidence type="ECO:0000256" key="3">
    <source>
        <dbReference type="ARBA" id="ARBA00022576"/>
    </source>
</evidence>
<evidence type="ECO:0000259" key="8">
    <source>
        <dbReference type="Pfam" id="PF00155"/>
    </source>
</evidence>
<dbReference type="PANTHER" id="PTHR42832">
    <property type="entry name" value="AMINO ACID AMINOTRANSFERASE"/>
    <property type="match status" value="1"/>
</dbReference>
<dbReference type="InterPro" id="IPR015424">
    <property type="entry name" value="PyrdxlP-dep_Trfase"/>
</dbReference>
<dbReference type="CDD" id="cd00609">
    <property type="entry name" value="AAT_like"/>
    <property type="match status" value="1"/>
</dbReference>
<dbReference type="InterPro" id="IPR015421">
    <property type="entry name" value="PyrdxlP-dep_Trfase_major"/>
</dbReference>
<evidence type="ECO:0000256" key="4">
    <source>
        <dbReference type="ARBA" id="ARBA00022679"/>
    </source>
</evidence>
<name>A0A1M5CKR6_9BACT</name>
<keyword evidence="3 7" id="KW-0032">Aminotransferase</keyword>
<feature type="domain" description="Aminotransferase class I/classII large" evidence="8">
    <location>
        <begin position="33"/>
        <end position="383"/>
    </location>
</feature>
<dbReference type="GO" id="GO:0009089">
    <property type="term" value="P:lysine biosynthetic process via diaminopimelate"/>
    <property type="evidence" value="ECO:0007669"/>
    <property type="project" value="UniProtKB-UniPathway"/>
</dbReference>
<dbReference type="NCBIfam" id="NF006756">
    <property type="entry name" value="PRK09276.1"/>
    <property type="match status" value="1"/>
</dbReference>
<accession>A0A1M5CKR6</accession>
<dbReference type="AlphaFoldDB" id="A0A1M5CKR6"/>
<dbReference type="RefSeq" id="WP_073039467.1">
    <property type="nucleotide sequence ID" value="NZ_FQVB01000020.1"/>
</dbReference>
<dbReference type="STRING" id="1121391.SAMN02745206_02236"/>
<dbReference type="NCBIfam" id="TIGR03540">
    <property type="entry name" value="DapC_direct"/>
    <property type="match status" value="1"/>
</dbReference>
<keyword evidence="4 7" id="KW-0808">Transferase</keyword>
<dbReference type="InterPro" id="IPR004838">
    <property type="entry name" value="NHTrfase_class1_PyrdxlP-BS"/>
</dbReference>
<dbReference type="SUPFAM" id="SSF53383">
    <property type="entry name" value="PLP-dependent transferases"/>
    <property type="match status" value="1"/>
</dbReference>
<keyword evidence="10" id="KW-1185">Reference proteome</keyword>
<dbReference type="InterPro" id="IPR050881">
    <property type="entry name" value="LL-DAP_aminotransferase"/>
</dbReference>
<evidence type="ECO:0000256" key="6">
    <source>
        <dbReference type="ARBA" id="ARBA00051934"/>
    </source>
</evidence>
<comment type="pathway">
    <text evidence="2">Amino-acid biosynthesis; L-lysine biosynthesis via DAP pathway; LL-2,6-diaminopimelate from (S)-tetrahydrodipicolinate (aminotransferase route): step 1/1.</text>
</comment>
<dbReference type="OrthoDB" id="9804474at2"/>
<dbReference type="InterPro" id="IPR004839">
    <property type="entry name" value="Aminotransferase_I/II_large"/>
</dbReference>
<dbReference type="PANTHER" id="PTHR42832:SF3">
    <property type="entry name" value="L-GLUTAMINE--4-(METHYLSULFANYL)-2-OXOBUTANOATE AMINOTRANSFERASE"/>
    <property type="match status" value="1"/>
</dbReference>
<dbReference type="EMBL" id="FQVB01000020">
    <property type="protein sequence ID" value="SHF55276.1"/>
    <property type="molecule type" value="Genomic_DNA"/>
</dbReference>
<comment type="similarity">
    <text evidence="7">Belongs to the class-I pyridoxal-phosphate-dependent aminotransferase family.</text>
</comment>
<dbReference type="InterPro" id="IPR019881">
    <property type="entry name" value="DAP-NH2Trfase_DapL_Desulfo"/>
</dbReference>
<keyword evidence="5" id="KW-0663">Pyridoxal phosphate</keyword>